<reference evidence="4 5" key="1">
    <citation type="submission" date="2024-04" db="EMBL/GenBank/DDBJ databases">
        <title>The reference genome of an endangered Asteraceae, Deinandra increscens subsp. villosa, native to the Central Coast of California.</title>
        <authorList>
            <person name="Guilliams M."/>
            <person name="Hasenstab-Lehman K."/>
            <person name="Meyer R."/>
            <person name="Mcevoy S."/>
        </authorList>
    </citation>
    <scope>NUCLEOTIDE SEQUENCE [LARGE SCALE GENOMIC DNA]</scope>
    <source>
        <tissue evidence="4">Leaf</tissue>
    </source>
</reference>
<evidence type="ECO:0000256" key="2">
    <source>
        <dbReference type="SAM" id="MobiDB-lite"/>
    </source>
</evidence>
<dbReference type="Gene3D" id="3.30.70.330">
    <property type="match status" value="1"/>
</dbReference>
<dbReference type="EMBL" id="JBCNJP010000007">
    <property type="protein sequence ID" value="KAK9077646.1"/>
    <property type="molecule type" value="Genomic_DNA"/>
</dbReference>
<dbReference type="Proteomes" id="UP001408789">
    <property type="component" value="Unassembled WGS sequence"/>
</dbReference>
<keyword evidence="5" id="KW-1185">Reference proteome</keyword>
<dbReference type="InterPro" id="IPR000504">
    <property type="entry name" value="RRM_dom"/>
</dbReference>
<feature type="compositionally biased region" description="Acidic residues" evidence="2">
    <location>
        <begin position="433"/>
        <end position="446"/>
    </location>
</feature>
<evidence type="ECO:0000256" key="1">
    <source>
        <dbReference type="PROSITE-ProRule" id="PRU00176"/>
    </source>
</evidence>
<dbReference type="CDD" id="cd00590">
    <property type="entry name" value="RRM_SF"/>
    <property type="match status" value="1"/>
</dbReference>
<dbReference type="GO" id="GO:0003723">
    <property type="term" value="F:RNA binding"/>
    <property type="evidence" value="ECO:0007669"/>
    <property type="project" value="UniProtKB-UniRule"/>
</dbReference>
<feature type="domain" description="RRM" evidence="3">
    <location>
        <begin position="8"/>
        <end position="85"/>
    </location>
</feature>
<feature type="region of interest" description="Disordered" evidence="2">
    <location>
        <begin position="422"/>
        <end position="446"/>
    </location>
</feature>
<evidence type="ECO:0000313" key="5">
    <source>
        <dbReference type="Proteomes" id="UP001408789"/>
    </source>
</evidence>
<comment type="caution">
    <text evidence="4">The sequence shown here is derived from an EMBL/GenBank/DDBJ whole genome shotgun (WGS) entry which is preliminary data.</text>
</comment>
<dbReference type="PROSITE" id="PS50102">
    <property type="entry name" value="RRM"/>
    <property type="match status" value="1"/>
</dbReference>
<dbReference type="SUPFAM" id="SSF54928">
    <property type="entry name" value="RNA-binding domain, RBD"/>
    <property type="match status" value="1"/>
</dbReference>
<sequence>MTIEHHISKIFISNLPKGCSGADLASHVRVLGQIYDLYIARKRDKRGNRLGFILMLDIKEKEELLRNLKGIRIGENKLWFNYAWFVLEKGEINTARDRPAPKHVGNSKFNDGREHPNGRLRKDDCSFRELFGGKSVSIDKDVHAFSKLHGRAVVVRMLDLEALKSIYLIMHGICPGYGKVQYLGGLDLLISFKDDDLVDRFMENAGVLTDKFHSIARWEGSKFGKVVHKAKKSETDFDLSFEYIGVLTGDGKRITEEVVLNWKSRKFRVWVTEELGEWIPDFYSVPSDANVNDDPISEDSEGREHDSNMPEQSPVVDAVQANKDEVNADPLILERNDLEINDHNGHSKDPQPNVVKRKKFKKCDMGRPSGAYTSSNESQKVVKKTKHVSNDIFGLNSLLGITDDGPENEEDYSISEEDGSIDLNRTGVTEPGVETEIDDTTEQCLG</sequence>
<evidence type="ECO:0000313" key="4">
    <source>
        <dbReference type="EMBL" id="KAK9077646.1"/>
    </source>
</evidence>
<dbReference type="InterPro" id="IPR012677">
    <property type="entry name" value="Nucleotide-bd_a/b_plait_sf"/>
</dbReference>
<protein>
    <recommendedName>
        <fullName evidence="3">RRM domain-containing protein</fullName>
    </recommendedName>
</protein>
<dbReference type="AlphaFoldDB" id="A0AAP0DMV5"/>
<dbReference type="SMART" id="SM00360">
    <property type="entry name" value="RRM"/>
    <property type="match status" value="1"/>
</dbReference>
<organism evidence="4 5">
    <name type="scientific">Deinandra increscens subsp. villosa</name>
    <dbReference type="NCBI Taxonomy" id="3103831"/>
    <lineage>
        <taxon>Eukaryota</taxon>
        <taxon>Viridiplantae</taxon>
        <taxon>Streptophyta</taxon>
        <taxon>Embryophyta</taxon>
        <taxon>Tracheophyta</taxon>
        <taxon>Spermatophyta</taxon>
        <taxon>Magnoliopsida</taxon>
        <taxon>eudicotyledons</taxon>
        <taxon>Gunneridae</taxon>
        <taxon>Pentapetalae</taxon>
        <taxon>asterids</taxon>
        <taxon>campanulids</taxon>
        <taxon>Asterales</taxon>
        <taxon>Asteraceae</taxon>
        <taxon>Asteroideae</taxon>
        <taxon>Heliantheae alliance</taxon>
        <taxon>Madieae</taxon>
        <taxon>Madiinae</taxon>
        <taxon>Deinandra</taxon>
    </lineage>
</organism>
<feature type="region of interest" description="Disordered" evidence="2">
    <location>
        <begin position="97"/>
        <end position="117"/>
    </location>
</feature>
<accession>A0AAP0DMV5</accession>
<proteinExistence type="predicted"/>
<gene>
    <name evidence="4" type="ORF">SSX86_005983</name>
</gene>
<dbReference type="Pfam" id="PF00076">
    <property type="entry name" value="RRM_1"/>
    <property type="match status" value="1"/>
</dbReference>
<evidence type="ECO:0000259" key="3">
    <source>
        <dbReference type="PROSITE" id="PS50102"/>
    </source>
</evidence>
<feature type="region of interest" description="Disordered" evidence="2">
    <location>
        <begin position="289"/>
        <end position="312"/>
    </location>
</feature>
<dbReference type="InterPro" id="IPR035979">
    <property type="entry name" value="RBD_domain_sf"/>
</dbReference>
<keyword evidence="1" id="KW-0694">RNA-binding</keyword>
<name>A0AAP0DMV5_9ASTR</name>